<dbReference type="InterPro" id="IPR050872">
    <property type="entry name" value="PPR_P_subfamily"/>
</dbReference>
<evidence type="ECO:0000313" key="4">
    <source>
        <dbReference type="EMBL" id="KAF3456640.1"/>
    </source>
</evidence>
<evidence type="ECO:0000313" key="5">
    <source>
        <dbReference type="Proteomes" id="UP000796880"/>
    </source>
</evidence>
<name>A0A8K0HQ83_9ROSA</name>
<dbReference type="AlphaFoldDB" id="A0A8K0HQ83"/>
<dbReference type="Gene3D" id="1.25.40.10">
    <property type="entry name" value="Tetratricopeptide repeat domain"/>
    <property type="match status" value="2"/>
</dbReference>
<dbReference type="PANTHER" id="PTHR46128">
    <property type="entry name" value="MITOCHONDRIAL GROUP I INTRON SPLICING FACTOR CCM1"/>
    <property type="match status" value="1"/>
</dbReference>
<evidence type="ECO:0000256" key="1">
    <source>
        <dbReference type="ARBA" id="ARBA00007626"/>
    </source>
</evidence>
<organism evidence="4 5">
    <name type="scientific">Rhamnella rubrinervis</name>
    <dbReference type="NCBI Taxonomy" id="2594499"/>
    <lineage>
        <taxon>Eukaryota</taxon>
        <taxon>Viridiplantae</taxon>
        <taxon>Streptophyta</taxon>
        <taxon>Embryophyta</taxon>
        <taxon>Tracheophyta</taxon>
        <taxon>Spermatophyta</taxon>
        <taxon>Magnoliopsida</taxon>
        <taxon>eudicotyledons</taxon>
        <taxon>Gunneridae</taxon>
        <taxon>Pentapetalae</taxon>
        <taxon>rosids</taxon>
        <taxon>fabids</taxon>
        <taxon>Rosales</taxon>
        <taxon>Rhamnaceae</taxon>
        <taxon>rhamnoid group</taxon>
        <taxon>Rhamneae</taxon>
        <taxon>Rhamnella</taxon>
    </lineage>
</organism>
<feature type="repeat" description="PPR" evidence="3">
    <location>
        <begin position="193"/>
        <end position="227"/>
    </location>
</feature>
<dbReference type="Pfam" id="PF01535">
    <property type="entry name" value="PPR"/>
    <property type="match status" value="1"/>
</dbReference>
<sequence>MMNMKIINKAAPHLGNPSFFTLFRSYSALGITNSTHLENLIRKRCKSGTLKLDEALGFFNSLIHTRPMPSIWAFSQLIGPLSKLNDYSTAISMFKEMMRCVDFCPDVCTMAIVINCYCRLNKVDLGFSVLAIILKHGLQTDAIAFNTLLHGLCRQSESMDDAVELFEGIVGRGDPCDQITYATIIGGWKIKPSVDCFNPFIDTLCKERHVDKALELFQDMVNQDVQPDVVTYTALFHGLCKSGRVEEAKKFLNDMTDCGISPDVYTYNTLIDSLCKEDKNPRSNFTF</sequence>
<evidence type="ECO:0000256" key="3">
    <source>
        <dbReference type="PROSITE-ProRule" id="PRU00708"/>
    </source>
</evidence>
<dbReference type="PROSITE" id="PS51375">
    <property type="entry name" value="PPR"/>
    <property type="match status" value="3"/>
</dbReference>
<comment type="similarity">
    <text evidence="1">Belongs to the PPR family. P subfamily.</text>
</comment>
<keyword evidence="2" id="KW-0677">Repeat</keyword>
<dbReference type="Pfam" id="PF12854">
    <property type="entry name" value="PPR_1"/>
    <property type="match status" value="1"/>
</dbReference>
<dbReference type="Pfam" id="PF13041">
    <property type="entry name" value="PPR_2"/>
    <property type="match status" value="2"/>
</dbReference>
<keyword evidence="5" id="KW-1185">Reference proteome</keyword>
<evidence type="ECO:0000256" key="2">
    <source>
        <dbReference type="ARBA" id="ARBA00022737"/>
    </source>
</evidence>
<dbReference type="NCBIfam" id="TIGR00756">
    <property type="entry name" value="PPR"/>
    <property type="match status" value="4"/>
</dbReference>
<gene>
    <name evidence="4" type="ORF">FNV43_RR01294</name>
</gene>
<feature type="repeat" description="PPR" evidence="3">
    <location>
        <begin position="228"/>
        <end position="262"/>
    </location>
</feature>
<dbReference type="OrthoDB" id="1935909at2759"/>
<dbReference type="EMBL" id="VOIH02000001">
    <property type="protein sequence ID" value="KAF3456640.1"/>
    <property type="molecule type" value="Genomic_DNA"/>
</dbReference>
<protein>
    <recommendedName>
        <fullName evidence="6">Pentatricopeptide repeat-containing protein</fullName>
    </recommendedName>
</protein>
<feature type="repeat" description="PPR" evidence="3">
    <location>
        <begin position="141"/>
        <end position="176"/>
    </location>
</feature>
<dbReference type="InterPro" id="IPR002885">
    <property type="entry name" value="PPR_rpt"/>
</dbReference>
<evidence type="ECO:0008006" key="6">
    <source>
        <dbReference type="Google" id="ProtNLM"/>
    </source>
</evidence>
<comment type="caution">
    <text evidence="4">The sequence shown here is derived from an EMBL/GenBank/DDBJ whole genome shotgun (WGS) entry which is preliminary data.</text>
</comment>
<dbReference type="InterPro" id="IPR011990">
    <property type="entry name" value="TPR-like_helical_dom_sf"/>
</dbReference>
<proteinExistence type="inferred from homology"/>
<dbReference type="Proteomes" id="UP000796880">
    <property type="component" value="Unassembled WGS sequence"/>
</dbReference>
<reference evidence="4" key="1">
    <citation type="submission" date="2020-03" db="EMBL/GenBank/DDBJ databases">
        <title>A high-quality chromosome-level genome assembly of a woody plant with both climbing and erect habits, Rhamnella rubrinervis.</title>
        <authorList>
            <person name="Lu Z."/>
            <person name="Yang Y."/>
            <person name="Zhu X."/>
            <person name="Sun Y."/>
        </authorList>
    </citation>
    <scope>NUCLEOTIDE SEQUENCE</scope>
    <source>
        <strain evidence="4">BYM</strain>
        <tissue evidence="4">Leaf</tissue>
    </source>
</reference>
<accession>A0A8K0HQ83</accession>
<dbReference type="PANTHER" id="PTHR46128:SF211">
    <property type="entry name" value="PENTACOTRIPEPTIDE-REPEAT REGION OF PRORP DOMAIN-CONTAINING PROTEIN"/>
    <property type="match status" value="1"/>
</dbReference>